<keyword evidence="2" id="KW-0378">Hydrolase</keyword>
<accession>A0ABX5QEX7</accession>
<dbReference type="PROSITE" id="PS51409">
    <property type="entry name" value="ARGINASE_2"/>
    <property type="match status" value="1"/>
</dbReference>
<evidence type="ECO:0000256" key="2">
    <source>
        <dbReference type="ARBA" id="ARBA00022801"/>
    </source>
</evidence>
<evidence type="ECO:0000256" key="4">
    <source>
        <dbReference type="PROSITE-ProRule" id="PRU00742"/>
    </source>
</evidence>
<comment type="similarity">
    <text evidence="4">Belongs to the arginase family.</text>
</comment>
<organism evidence="5 6">
    <name type="scientific">Leucobacter muris</name>
    <dbReference type="NCBI Taxonomy" id="1935379"/>
    <lineage>
        <taxon>Bacteria</taxon>
        <taxon>Bacillati</taxon>
        <taxon>Actinomycetota</taxon>
        <taxon>Actinomycetes</taxon>
        <taxon>Micrococcales</taxon>
        <taxon>Microbacteriaceae</taxon>
        <taxon>Leucobacter</taxon>
    </lineage>
</organism>
<dbReference type="PRINTS" id="PR00116">
    <property type="entry name" value="ARGINASE"/>
</dbReference>
<evidence type="ECO:0000256" key="3">
    <source>
        <dbReference type="ARBA" id="ARBA00023211"/>
    </source>
</evidence>
<dbReference type="RefSeq" id="WP_128386657.1">
    <property type="nucleotide sequence ID" value="NZ_CP035037.1"/>
</dbReference>
<proteinExistence type="inferred from homology"/>
<dbReference type="PANTHER" id="PTHR43782:SF3">
    <property type="entry name" value="ARGINASE"/>
    <property type="match status" value="1"/>
</dbReference>
<dbReference type="Pfam" id="PF00491">
    <property type="entry name" value="Arginase"/>
    <property type="match status" value="1"/>
</dbReference>
<evidence type="ECO:0000256" key="1">
    <source>
        <dbReference type="ARBA" id="ARBA00022723"/>
    </source>
</evidence>
<dbReference type="InterPro" id="IPR006035">
    <property type="entry name" value="Ureohydrolase"/>
</dbReference>
<protein>
    <submittedName>
        <fullName evidence="5">Arginase family protein</fullName>
    </submittedName>
</protein>
<sequence length="295" mass="30320">MSKPVFLMMPEWQGSASSRAMQLAEGAEALREDLPASATREVPVPLEAGDAMGTPVARLSSLLRARDAAREAIVELGDAPPVIVGGDCASSLAGLEASVRAHGADRLAVLWFDAHPDLQHPSTSPSGAASGMTLRHALGEGSPDLACEAPIDPALLTLIGTRAIDPEEDAEIERRGVHVLDPVSIAGVTDPEQRPDPDALAAAVRDRLADSGAECVYVHVDFDVLDPAEFSAVHEAVPFGVTVAQLTAAIRAAVASLPLAGASICEFAPASASAAAEDLPTVLRVLAALTSGTAR</sequence>
<dbReference type="SUPFAM" id="SSF52768">
    <property type="entry name" value="Arginase/deacetylase"/>
    <property type="match status" value="1"/>
</dbReference>
<dbReference type="PANTHER" id="PTHR43782">
    <property type="entry name" value="ARGINASE"/>
    <property type="match status" value="1"/>
</dbReference>
<keyword evidence="6" id="KW-1185">Reference proteome</keyword>
<keyword evidence="3" id="KW-0464">Manganese</keyword>
<dbReference type="Proteomes" id="UP000285768">
    <property type="component" value="Chromosome"/>
</dbReference>
<keyword evidence="1" id="KW-0479">Metal-binding</keyword>
<reference evidence="5 6" key="1">
    <citation type="submission" date="2019-01" db="EMBL/GenBank/DDBJ databases">
        <title>Leucobacter muris sp. nov. isolated from the nose of a laboratory mouse.</title>
        <authorList>
            <person name="Benga L."/>
            <person name="Sproeer C."/>
            <person name="Schumann P."/>
            <person name="Verbarg S."/>
            <person name="Bunk B."/>
            <person name="Engelhardt E."/>
            <person name="Benten P.M."/>
            <person name="Sager M."/>
        </authorList>
    </citation>
    <scope>NUCLEOTIDE SEQUENCE [LARGE SCALE GENOMIC DNA]</scope>
    <source>
        <strain evidence="5 6">DSM 101948</strain>
    </source>
</reference>
<gene>
    <name evidence="5" type="ORF">Leucomu_06000</name>
</gene>
<evidence type="ECO:0000313" key="5">
    <source>
        <dbReference type="EMBL" id="QAB17535.1"/>
    </source>
</evidence>
<dbReference type="Gene3D" id="3.40.800.10">
    <property type="entry name" value="Ureohydrolase domain"/>
    <property type="match status" value="1"/>
</dbReference>
<dbReference type="EMBL" id="CP035037">
    <property type="protein sequence ID" value="QAB17535.1"/>
    <property type="molecule type" value="Genomic_DNA"/>
</dbReference>
<name>A0ABX5QEX7_9MICO</name>
<evidence type="ECO:0000313" key="6">
    <source>
        <dbReference type="Proteomes" id="UP000285768"/>
    </source>
</evidence>
<dbReference type="InterPro" id="IPR023696">
    <property type="entry name" value="Ureohydrolase_dom_sf"/>
</dbReference>
<dbReference type="CDD" id="cd09999">
    <property type="entry name" value="Arginase-like_1"/>
    <property type="match status" value="1"/>
</dbReference>